<dbReference type="Pfam" id="PF07690">
    <property type="entry name" value="MFS_1"/>
    <property type="match status" value="1"/>
</dbReference>
<dbReference type="VEuPathDB" id="FungiDB:ASPNIDRAFT2_181710"/>
<organism evidence="9 10">
    <name type="scientific">Aspergillus niger (strain ATCC 1015 / CBS 113.46 / FGSC A1144 / LSHB Ac4 / NCTC 3858a / NRRL 328 / USDA 3528.7)</name>
    <dbReference type="NCBI Taxonomy" id="380704"/>
    <lineage>
        <taxon>Eukaryota</taxon>
        <taxon>Fungi</taxon>
        <taxon>Dikarya</taxon>
        <taxon>Ascomycota</taxon>
        <taxon>Pezizomycotina</taxon>
        <taxon>Eurotiomycetes</taxon>
        <taxon>Eurotiomycetidae</taxon>
        <taxon>Eurotiales</taxon>
        <taxon>Aspergillaceae</taxon>
        <taxon>Aspergillus</taxon>
        <taxon>Aspergillus subgen. Circumdati</taxon>
    </lineage>
</organism>
<evidence type="ECO:0000256" key="5">
    <source>
        <dbReference type="ARBA" id="ARBA00023136"/>
    </source>
</evidence>
<dbReference type="CDD" id="cd17502">
    <property type="entry name" value="MFS_Azr1_MDR_like"/>
    <property type="match status" value="1"/>
</dbReference>
<evidence type="ECO:0000256" key="1">
    <source>
        <dbReference type="ARBA" id="ARBA00004141"/>
    </source>
</evidence>
<dbReference type="AlphaFoldDB" id="G3Y030"/>
<keyword evidence="3 7" id="KW-0812">Transmembrane</keyword>
<feature type="transmembrane region" description="Helical" evidence="7">
    <location>
        <begin position="445"/>
        <end position="466"/>
    </location>
</feature>
<dbReference type="OrthoDB" id="10021397at2759"/>
<protein>
    <recommendedName>
        <fullName evidence="8">Major facilitator superfamily (MFS) profile domain-containing protein</fullName>
    </recommendedName>
</protein>
<dbReference type="Gene3D" id="1.20.1250.20">
    <property type="entry name" value="MFS general substrate transporter like domains"/>
    <property type="match status" value="1"/>
</dbReference>
<evidence type="ECO:0000256" key="3">
    <source>
        <dbReference type="ARBA" id="ARBA00022692"/>
    </source>
</evidence>
<feature type="transmembrane region" description="Helical" evidence="7">
    <location>
        <begin position="383"/>
        <end position="402"/>
    </location>
</feature>
<sequence length="550" mass="59088">MNSRSDSIRETNVSREARSSQPNDHSSQGNPAVRNEDEVELEYLSGVNLALVILAVIAIALLVMLDMSIIATAIPKITSDFHSTAGVGWYGSVYLLTSCTLQPMSGKLYSRFNIKYTYIAFIALFALGSLVCGVSTSSNMFIVGRAIAGMGSSGVSNGALTILSASIPLEKRARTLLSGLQSSGQIGVVASPLIGGALTEYATWRWCFYINLPIGGLAVLFLLFISLPEHGLNRPEQRLEIEFASLFSELDIMGFLLLSPTLVMFLLALEWGGTTYPWNTAMVIGLFCGSAGNLVFLLIWEHRKGDAAMIPLKMIKQQVVCSSSLTMFFLYANSLICSYYLAIYFQGVRGEPPMYSGLYMLPGVIAQMISGFLSGLAVTRLGYYLPSAVTGTVLTAIGSGLMSLFTPHTSMGKWVGYQIIAGVGRGCALQMPLIAVQNNVPPSKIAVSMAFLYFCQNFGGALWLSFASTVFNTGLANLLPIYAPDVSVSEVTSAGVSGMRSVIPHSSLNGVVIAYNDAIQHVFYMVAGTAGAAFVFSWGLGWKSVQKRRA</sequence>
<feature type="domain" description="Major facilitator superfamily (MFS) profile" evidence="8">
    <location>
        <begin position="52"/>
        <end position="545"/>
    </location>
</feature>
<dbReference type="Gene3D" id="1.20.1720.10">
    <property type="entry name" value="Multidrug resistance protein D"/>
    <property type="match status" value="1"/>
</dbReference>
<feature type="region of interest" description="Disordered" evidence="6">
    <location>
        <begin position="1"/>
        <end position="32"/>
    </location>
</feature>
<comment type="caution">
    <text evidence="9">The sequence shown here is derived from an EMBL/GenBank/DDBJ whole genome shotgun (WGS) entry which is preliminary data.</text>
</comment>
<dbReference type="GO" id="GO:0022857">
    <property type="term" value="F:transmembrane transporter activity"/>
    <property type="evidence" value="ECO:0007669"/>
    <property type="project" value="InterPro"/>
</dbReference>
<dbReference type="EMBL" id="ACJE01000009">
    <property type="protein sequence ID" value="EHA23741.1"/>
    <property type="molecule type" value="Genomic_DNA"/>
</dbReference>
<dbReference type="Proteomes" id="UP000009038">
    <property type="component" value="Unassembled WGS sequence"/>
</dbReference>
<keyword evidence="5 7" id="KW-0472">Membrane</keyword>
<feature type="transmembrane region" description="Helical" evidence="7">
    <location>
        <begin position="357"/>
        <end position="376"/>
    </location>
</feature>
<accession>G3Y030</accession>
<evidence type="ECO:0000256" key="7">
    <source>
        <dbReference type="SAM" id="Phobius"/>
    </source>
</evidence>
<comment type="similarity">
    <text evidence="2">Belongs to the major facilitator superfamily. TCR/Tet family.</text>
</comment>
<feature type="transmembrane region" description="Helical" evidence="7">
    <location>
        <begin position="246"/>
        <end position="269"/>
    </location>
</feature>
<dbReference type="PANTHER" id="PTHR23501:SF193">
    <property type="entry name" value="MULTIDRUG TRANSPORTER, PUTATIVE (AFU_ORTHOLOGUE AFUA_8G00940)-RELATED"/>
    <property type="match status" value="1"/>
</dbReference>
<feature type="transmembrane region" description="Helical" evidence="7">
    <location>
        <begin position="522"/>
        <end position="542"/>
    </location>
</feature>
<evidence type="ECO:0000256" key="4">
    <source>
        <dbReference type="ARBA" id="ARBA00022989"/>
    </source>
</evidence>
<evidence type="ECO:0000313" key="9">
    <source>
        <dbReference type="EMBL" id="EHA23741.1"/>
    </source>
</evidence>
<feature type="transmembrane region" description="Helical" evidence="7">
    <location>
        <begin position="206"/>
        <end position="225"/>
    </location>
</feature>
<feature type="compositionally biased region" description="Basic and acidic residues" evidence="6">
    <location>
        <begin position="1"/>
        <end position="18"/>
    </location>
</feature>
<feature type="transmembrane region" description="Helical" evidence="7">
    <location>
        <begin position="414"/>
        <end position="433"/>
    </location>
</feature>
<dbReference type="SUPFAM" id="SSF103473">
    <property type="entry name" value="MFS general substrate transporter"/>
    <property type="match status" value="1"/>
</dbReference>
<gene>
    <name evidence="9" type="ORF">ASPNIDRAFT_181710</name>
</gene>
<evidence type="ECO:0000256" key="6">
    <source>
        <dbReference type="SAM" id="MobiDB-lite"/>
    </source>
</evidence>
<dbReference type="InterPro" id="IPR020846">
    <property type="entry name" value="MFS_dom"/>
</dbReference>
<feature type="transmembrane region" description="Helical" evidence="7">
    <location>
        <begin position="116"/>
        <end position="136"/>
    </location>
</feature>
<dbReference type="InterPro" id="IPR036259">
    <property type="entry name" value="MFS_trans_sf"/>
</dbReference>
<feature type="transmembrane region" description="Helical" evidence="7">
    <location>
        <begin position="281"/>
        <end position="300"/>
    </location>
</feature>
<evidence type="ECO:0000313" key="10">
    <source>
        <dbReference type="Proteomes" id="UP000009038"/>
    </source>
</evidence>
<comment type="subcellular location">
    <subcellularLocation>
        <location evidence="1">Membrane</location>
        <topology evidence="1">Multi-pass membrane protein</topology>
    </subcellularLocation>
</comment>
<feature type="compositionally biased region" description="Polar residues" evidence="6">
    <location>
        <begin position="19"/>
        <end position="30"/>
    </location>
</feature>
<name>G3Y030_ASPNA</name>
<dbReference type="InterPro" id="IPR011701">
    <property type="entry name" value="MFS"/>
</dbReference>
<evidence type="ECO:0000256" key="2">
    <source>
        <dbReference type="ARBA" id="ARBA00007520"/>
    </source>
</evidence>
<proteinExistence type="inferred from homology"/>
<feature type="transmembrane region" description="Helical" evidence="7">
    <location>
        <begin position="320"/>
        <end position="345"/>
    </location>
</feature>
<feature type="transmembrane region" description="Helical" evidence="7">
    <location>
        <begin position="142"/>
        <end position="163"/>
    </location>
</feature>
<dbReference type="HOGENOM" id="CLU_000960_22_1_1"/>
<dbReference type="PROSITE" id="PS50850">
    <property type="entry name" value="MFS"/>
    <property type="match status" value="1"/>
</dbReference>
<evidence type="ECO:0000259" key="8">
    <source>
        <dbReference type="PROSITE" id="PS50850"/>
    </source>
</evidence>
<reference evidence="9 10" key="1">
    <citation type="journal article" date="2011" name="Genome Res.">
        <title>Comparative genomics of citric-acid-producing Aspergillus niger ATCC 1015 versus enzyme-producing CBS 513.88.</title>
        <authorList>
            <person name="Andersen M.R."/>
            <person name="Salazar M.P."/>
            <person name="Schaap P.J."/>
            <person name="van de Vondervoort P.J."/>
            <person name="Culley D."/>
            <person name="Thykaer J."/>
            <person name="Frisvad J.C."/>
            <person name="Nielsen K.F."/>
            <person name="Albang R."/>
            <person name="Albermann K."/>
            <person name="Berka R.M."/>
            <person name="Braus G.H."/>
            <person name="Braus-Stromeyer S.A."/>
            <person name="Corrochano L.M."/>
            <person name="Dai Z."/>
            <person name="van Dijck P.W."/>
            <person name="Hofmann G."/>
            <person name="Lasure L.L."/>
            <person name="Magnuson J.K."/>
            <person name="Menke H."/>
            <person name="Meijer M."/>
            <person name="Meijer S.L."/>
            <person name="Nielsen J.B."/>
            <person name="Nielsen M.L."/>
            <person name="van Ooyen A.J."/>
            <person name="Pel H.J."/>
            <person name="Poulsen L."/>
            <person name="Samson R.A."/>
            <person name="Stam H."/>
            <person name="Tsang A."/>
            <person name="van den Brink J.M."/>
            <person name="Atkins A."/>
            <person name="Aerts A."/>
            <person name="Shapiro H."/>
            <person name="Pangilinan J."/>
            <person name="Salamov A."/>
            <person name="Lou Y."/>
            <person name="Lindquist E."/>
            <person name="Lucas S."/>
            <person name="Grimwood J."/>
            <person name="Grigoriev I.V."/>
            <person name="Kubicek C.P."/>
            <person name="Martinez D."/>
            <person name="van Peij N.N."/>
            <person name="Roubos J.A."/>
            <person name="Nielsen J."/>
            <person name="Baker S.E."/>
        </authorList>
    </citation>
    <scope>NUCLEOTIDE SEQUENCE [LARGE SCALE GENOMIC DNA]</scope>
    <source>
        <strain evidence="10">ATCC 1015 / CBS 113.46 / FGSC A1144 / LSHB Ac4 / NCTC 3858a / NRRL 328 / USDA 3528.7</strain>
    </source>
</reference>
<dbReference type="GO" id="GO:0005886">
    <property type="term" value="C:plasma membrane"/>
    <property type="evidence" value="ECO:0007669"/>
    <property type="project" value="TreeGrafter"/>
</dbReference>
<feature type="transmembrane region" description="Helical" evidence="7">
    <location>
        <begin position="86"/>
        <end position="104"/>
    </location>
</feature>
<keyword evidence="4 7" id="KW-1133">Transmembrane helix</keyword>
<feature type="transmembrane region" description="Helical" evidence="7">
    <location>
        <begin position="175"/>
        <end position="194"/>
    </location>
</feature>
<feature type="transmembrane region" description="Helical" evidence="7">
    <location>
        <begin position="49"/>
        <end position="74"/>
    </location>
</feature>
<dbReference type="PANTHER" id="PTHR23501">
    <property type="entry name" value="MAJOR FACILITATOR SUPERFAMILY"/>
    <property type="match status" value="1"/>
</dbReference>